<dbReference type="AlphaFoldDB" id="A0AA39C3G5"/>
<evidence type="ECO:0000313" key="2">
    <source>
        <dbReference type="Proteomes" id="UP001168990"/>
    </source>
</evidence>
<reference evidence="1" key="1">
    <citation type="journal article" date="2023" name="bioRxiv">
        <title>Scaffold-level genome assemblies of two parasitoid biocontrol wasps reveal the parthenogenesis mechanism and an associated novel virus.</title>
        <authorList>
            <person name="Inwood S."/>
            <person name="Skelly J."/>
            <person name="Guhlin J."/>
            <person name="Harrop T."/>
            <person name="Goldson S."/>
            <person name="Dearden P."/>
        </authorList>
    </citation>
    <scope>NUCLEOTIDE SEQUENCE</scope>
    <source>
        <strain evidence="1">Irish</strain>
        <tissue evidence="1">Whole body</tissue>
    </source>
</reference>
<sequence length="141" mass="16323">MYWGASFEKTDSKTLLMLGIARLKRELEGANHRLAIKQSRKAEKLRVIRHDLEKTPTLESIRARVAKRKGISYNEDECAKCLCCSECICNICPCRLRQEPYVEIIAIANYTNVKIGIQGTLHHHVTFRVELVICYQYSRRP</sequence>
<gene>
    <name evidence="1" type="ORF">PV328_011808</name>
</gene>
<evidence type="ECO:0000313" key="1">
    <source>
        <dbReference type="EMBL" id="KAK0157158.1"/>
    </source>
</evidence>
<accession>A0AA39C3G5</accession>
<name>A0AA39C3G5_9HYME</name>
<reference evidence="1" key="2">
    <citation type="submission" date="2023-03" db="EMBL/GenBank/DDBJ databases">
        <authorList>
            <person name="Inwood S.N."/>
            <person name="Skelly J.G."/>
            <person name="Guhlin J."/>
            <person name="Harrop T.W.R."/>
            <person name="Goldson S.G."/>
            <person name="Dearden P.K."/>
        </authorList>
    </citation>
    <scope>NUCLEOTIDE SEQUENCE</scope>
    <source>
        <strain evidence="1">Irish</strain>
        <tissue evidence="1">Whole body</tissue>
    </source>
</reference>
<dbReference type="Proteomes" id="UP001168990">
    <property type="component" value="Unassembled WGS sequence"/>
</dbReference>
<organism evidence="1 2">
    <name type="scientific">Microctonus aethiopoides</name>
    <dbReference type="NCBI Taxonomy" id="144406"/>
    <lineage>
        <taxon>Eukaryota</taxon>
        <taxon>Metazoa</taxon>
        <taxon>Ecdysozoa</taxon>
        <taxon>Arthropoda</taxon>
        <taxon>Hexapoda</taxon>
        <taxon>Insecta</taxon>
        <taxon>Pterygota</taxon>
        <taxon>Neoptera</taxon>
        <taxon>Endopterygota</taxon>
        <taxon>Hymenoptera</taxon>
        <taxon>Apocrita</taxon>
        <taxon>Ichneumonoidea</taxon>
        <taxon>Braconidae</taxon>
        <taxon>Euphorinae</taxon>
        <taxon>Microctonus</taxon>
    </lineage>
</organism>
<protein>
    <submittedName>
        <fullName evidence="1">Uncharacterized protein</fullName>
    </submittedName>
</protein>
<dbReference type="EMBL" id="JAQQBS010001475">
    <property type="protein sequence ID" value="KAK0157158.1"/>
    <property type="molecule type" value="Genomic_DNA"/>
</dbReference>
<proteinExistence type="predicted"/>
<comment type="caution">
    <text evidence="1">The sequence shown here is derived from an EMBL/GenBank/DDBJ whole genome shotgun (WGS) entry which is preliminary data.</text>
</comment>
<keyword evidence="2" id="KW-1185">Reference proteome</keyword>